<dbReference type="EMBL" id="CP113520">
    <property type="protein sequence ID" value="WAJ28943.1"/>
    <property type="molecule type" value="Genomic_DNA"/>
</dbReference>
<reference evidence="1" key="1">
    <citation type="submission" date="2022-11" db="EMBL/GenBank/DDBJ databases">
        <title>beta-Carotene-producing bacterium, Jeongeuplla avenae sp. nov., alleviates the salt stress of Arabidopsis seedlings.</title>
        <authorList>
            <person name="Jiang L."/>
            <person name="Lee J."/>
        </authorList>
    </citation>
    <scope>NUCLEOTIDE SEQUENCE</scope>
    <source>
        <strain evidence="1">DY_R2A_6</strain>
    </source>
</reference>
<accession>A0ACD4NQ15</accession>
<keyword evidence="2" id="KW-1185">Reference proteome</keyword>
<evidence type="ECO:0000313" key="2">
    <source>
        <dbReference type="Proteomes" id="UP001163223"/>
    </source>
</evidence>
<sequence length="290" mass="32883">MIAVVCMKWGTAFGPEYVNVLFRGVKQNLSEPFSFYCFTDNPAGLADGIVARPLPELSFLPPKRFRMGCWPKIGLFQPKLIEEDRALFLDLDVIVTGSLDGFVDQQHAEGGLYILREWNSGLWNLLPLALRPDRGAQSSVFAWSPTEQQHIYEALRADPEASFAAFKNDQQFIRRMARGLRYWPHKWAVSFKKSCVWLYPFNLVLPNRLPPASASLVVFHGAPRPHEVARSGTERWGTSRRFGFGPIAWVQAYWSGKDDARIGQRRVPPSVRSSLMETPSFVVLLLAIML</sequence>
<evidence type="ECO:0000313" key="1">
    <source>
        <dbReference type="EMBL" id="WAJ28943.1"/>
    </source>
</evidence>
<gene>
    <name evidence="1" type="ORF">OXU80_01420</name>
</gene>
<dbReference type="Proteomes" id="UP001163223">
    <property type="component" value="Chromosome"/>
</dbReference>
<protein>
    <submittedName>
        <fullName evidence="1">Uncharacterized protein</fullName>
    </submittedName>
</protein>
<name>A0ACD4NQ15_9HYPH</name>
<proteinExistence type="predicted"/>
<organism evidence="1 2">
    <name type="scientific">Antarcticirhabdus aurantiaca</name>
    <dbReference type="NCBI Taxonomy" id="2606717"/>
    <lineage>
        <taxon>Bacteria</taxon>
        <taxon>Pseudomonadati</taxon>
        <taxon>Pseudomonadota</taxon>
        <taxon>Alphaproteobacteria</taxon>
        <taxon>Hyphomicrobiales</taxon>
        <taxon>Aurantimonadaceae</taxon>
        <taxon>Antarcticirhabdus</taxon>
    </lineage>
</organism>